<dbReference type="Gene3D" id="3.10.129.10">
    <property type="entry name" value="Hotdog Thioesterase"/>
    <property type="match status" value="1"/>
</dbReference>
<dbReference type="GO" id="GO:0047728">
    <property type="term" value="F:carnitine 3-dehydrogenase activity"/>
    <property type="evidence" value="ECO:0007669"/>
    <property type="project" value="UniProtKB-EC"/>
</dbReference>
<accession>A0A0N7LR92</accession>
<reference evidence="1 2" key="1">
    <citation type="submission" date="2015-09" db="EMBL/GenBank/DDBJ databases">
        <authorList>
            <consortium name="Swine Surveillance"/>
        </authorList>
    </citation>
    <scope>NUCLEOTIDE SEQUENCE [LARGE SCALE GENOMIC DNA]</scope>
    <source>
        <strain evidence="1 2">CECT 4292</strain>
    </source>
</reference>
<evidence type="ECO:0000313" key="2">
    <source>
        <dbReference type="Proteomes" id="UP000050783"/>
    </source>
</evidence>
<dbReference type="AlphaFoldDB" id="A0A0N7LR92"/>
<dbReference type="InterPro" id="IPR029069">
    <property type="entry name" value="HotDog_dom_sf"/>
</dbReference>
<gene>
    <name evidence="1" type="primary">lcdH_4</name>
    <name evidence="1" type="ORF">RUA4292_04378</name>
</gene>
<dbReference type="Proteomes" id="UP000050783">
    <property type="component" value="Unassembled WGS sequence"/>
</dbReference>
<protein>
    <submittedName>
        <fullName evidence="1">L-carnitine dehydrogenase</fullName>
        <ecNumber evidence="1">1.1.1.108</ecNumber>
    </submittedName>
</protein>
<dbReference type="SUPFAM" id="SSF54637">
    <property type="entry name" value="Thioesterase/thiol ester dehydrase-isomerase"/>
    <property type="match status" value="1"/>
</dbReference>
<sequence>MQLTSEALAGHDGPYDAPLVFRGFKARAEWIDYNGHMNVGYYGVAFDNALELLMVDHLGLGEAQVNAMGQGPYILQSHMNFLREVLEGEAFSIRFRMLDADHKRGHYFAQMVSEKDGAICATQEALFMNVSHTTGRSVPYPDWAVARLHSMVRDHAAIDPAPEVGLPIGIRRK</sequence>
<proteinExistence type="predicted"/>
<dbReference type="OrthoDB" id="9803287at2"/>
<evidence type="ECO:0000313" key="1">
    <source>
        <dbReference type="EMBL" id="CUH50172.1"/>
    </source>
</evidence>
<keyword evidence="1" id="KW-0560">Oxidoreductase</keyword>
<name>A0A0N7LR92_9RHOB</name>
<dbReference type="RefSeq" id="WP_058279487.1">
    <property type="nucleotide sequence ID" value="NZ_CYPU01000072.1"/>
</dbReference>
<organism evidence="1 2">
    <name type="scientific">Ruegeria atlantica</name>
    <dbReference type="NCBI Taxonomy" id="81569"/>
    <lineage>
        <taxon>Bacteria</taxon>
        <taxon>Pseudomonadati</taxon>
        <taxon>Pseudomonadota</taxon>
        <taxon>Alphaproteobacteria</taxon>
        <taxon>Rhodobacterales</taxon>
        <taxon>Roseobacteraceae</taxon>
        <taxon>Ruegeria</taxon>
    </lineage>
</organism>
<dbReference type="GeneID" id="55495502"/>
<dbReference type="CDD" id="cd00586">
    <property type="entry name" value="4HBT"/>
    <property type="match status" value="1"/>
</dbReference>
<dbReference type="STRING" id="81569.RUM4293_02046"/>
<dbReference type="EC" id="1.1.1.108" evidence="1"/>
<dbReference type="Pfam" id="PF13279">
    <property type="entry name" value="4HBT_2"/>
    <property type="match status" value="1"/>
</dbReference>
<dbReference type="EMBL" id="CYPU01000072">
    <property type="protein sequence ID" value="CUH50172.1"/>
    <property type="molecule type" value="Genomic_DNA"/>
</dbReference>